<evidence type="ECO:0000256" key="4">
    <source>
        <dbReference type="SAM" id="MobiDB-lite"/>
    </source>
</evidence>
<dbReference type="CDD" id="cd04202">
    <property type="entry name" value="CuRO_D2_2dMcoN_like"/>
    <property type="match status" value="1"/>
</dbReference>
<keyword evidence="3" id="KW-0186">Copper</keyword>
<dbReference type="Gene3D" id="2.60.40.420">
    <property type="entry name" value="Cupredoxins - blue copper proteins"/>
    <property type="match status" value="2"/>
</dbReference>
<feature type="domain" description="Plastocyanin-like" evidence="5">
    <location>
        <begin position="397"/>
        <end position="498"/>
    </location>
</feature>
<keyword evidence="2" id="KW-0560">Oxidoreductase</keyword>
<evidence type="ECO:0000256" key="3">
    <source>
        <dbReference type="ARBA" id="ARBA00023008"/>
    </source>
</evidence>
<feature type="domain" description="Plastocyanin-like" evidence="6">
    <location>
        <begin position="118"/>
        <end position="224"/>
    </location>
</feature>
<accession>A0A7W8Z0N2</accession>
<dbReference type="Pfam" id="PF07731">
    <property type="entry name" value="Cu-oxidase_2"/>
    <property type="match status" value="1"/>
</dbReference>
<dbReference type="InterPro" id="IPR008972">
    <property type="entry name" value="Cupredoxin"/>
</dbReference>
<feature type="compositionally biased region" description="Gly residues" evidence="4">
    <location>
        <begin position="73"/>
        <end position="85"/>
    </location>
</feature>
<dbReference type="RefSeq" id="WP_184608459.1">
    <property type="nucleotide sequence ID" value="NZ_BOOS01000035.1"/>
</dbReference>
<organism evidence="7 8">
    <name type="scientific">Sphaerisporangium krabiense</name>
    <dbReference type="NCBI Taxonomy" id="763782"/>
    <lineage>
        <taxon>Bacteria</taxon>
        <taxon>Bacillati</taxon>
        <taxon>Actinomycetota</taxon>
        <taxon>Actinomycetes</taxon>
        <taxon>Streptosporangiales</taxon>
        <taxon>Streptosporangiaceae</taxon>
        <taxon>Sphaerisporangium</taxon>
    </lineage>
</organism>
<protein>
    <submittedName>
        <fullName evidence="7">FtsP/CotA-like multicopper oxidase with cupredoxin domain</fullName>
    </submittedName>
</protein>
<feature type="compositionally biased region" description="Low complexity" evidence="4">
    <location>
        <begin position="56"/>
        <end position="72"/>
    </location>
</feature>
<dbReference type="Proteomes" id="UP000588112">
    <property type="component" value="Unassembled WGS sequence"/>
</dbReference>
<evidence type="ECO:0000256" key="1">
    <source>
        <dbReference type="ARBA" id="ARBA00022723"/>
    </source>
</evidence>
<dbReference type="PANTHER" id="PTHR11709:SF394">
    <property type="entry name" value="FI03373P-RELATED"/>
    <property type="match status" value="1"/>
</dbReference>
<keyword evidence="8" id="KW-1185">Reference proteome</keyword>
<dbReference type="SUPFAM" id="SSF49503">
    <property type="entry name" value="Cupredoxins"/>
    <property type="match status" value="3"/>
</dbReference>
<dbReference type="InterPro" id="IPR002355">
    <property type="entry name" value="Cu_oxidase_Cu_BS"/>
</dbReference>
<evidence type="ECO:0000313" key="7">
    <source>
        <dbReference type="EMBL" id="MBB5625205.1"/>
    </source>
</evidence>
<dbReference type="InterPro" id="IPR045087">
    <property type="entry name" value="Cu-oxidase_fam"/>
</dbReference>
<evidence type="ECO:0000256" key="2">
    <source>
        <dbReference type="ARBA" id="ARBA00023002"/>
    </source>
</evidence>
<name>A0A7W8Z0N2_9ACTN</name>
<keyword evidence="1" id="KW-0479">Metal-binding</keyword>
<comment type="caution">
    <text evidence="7">The sequence shown here is derived from an EMBL/GenBank/DDBJ whole genome shotgun (WGS) entry which is preliminary data.</text>
</comment>
<dbReference type="GO" id="GO:0005507">
    <property type="term" value="F:copper ion binding"/>
    <property type="evidence" value="ECO:0007669"/>
    <property type="project" value="InterPro"/>
</dbReference>
<dbReference type="InterPro" id="IPR011707">
    <property type="entry name" value="Cu-oxidase-like_N"/>
</dbReference>
<dbReference type="PANTHER" id="PTHR11709">
    <property type="entry name" value="MULTI-COPPER OXIDASE"/>
    <property type="match status" value="1"/>
</dbReference>
<reference evidence="7 8" key="1">
    <citation type="submission" date="2020-08" db="EMBL/GenBank/DDBJ databases">
        <title>Sequencing the genomes of 1000 actinobacteria strains.</title>
        <authorList>
            <person name="Klenk H.-P."/>
        </authorList>
    </citation>
    <scope>NUCLEOTIDE SEQUENCE [LARGE SCALE GENOMIC DNA]</scope>
    <source>
        <strain evidence="7 8">DSM 45790</strain>
    </source>
</reference>
<dbReference type="Pfam" id="PF07732">
    <property type="entry name" value="Cu-oxidase_3"/>
    <property type="match status" value="1"/>
</dbReference>
<proteinExistence type="predicted"/>
<evidence type="ECO:0000259" key="5">
    <source>
        <dbReference type="Pfam" id="PF07731"/>
    </source>
</evidence>
<gene>
    <name evidence="7" type="ORF">BJ981_000904</name>
</gene>
<dbReference type="EMBL" id="JACHBR010000001">
    <property type="protein sequence ID" value="MBB5625205.1"/>
    <property type="molecule type" value="Genomic_DNA"/>
</dbReference>
<sequence>MNATRRRGARLAVAGAATLAILGPLAWFWQASLMPSAYSVMDMGYADHGGRPPGPAGHQAHAAAGHGAATGAPGHGAQHGTGATGGARSVTSLTADPGRPADVAVTLVARRERFRLATGRSVDGYTLNGTSPGPVIRARAGQLVEVRLVNASVPDGVTLHWHGVDVPNAADGVAGVTQDAVTPGRSYTYRFVADQAGTFWYHSHQMSHEQVRRGLLGALVVSPAAPPPAGTADVVALLHLYDGARTLNGREGDLRAEARPGDRVRVRVVNTENGQTPVWVGGAPFRLLAVDGTDLNGPAPVRDTAVLVTAGGRADFEVTMPADGSPVRVHIGGPTGVVLGSRSSDAPAVPRPAATLDLLSYGKPAPIGFDPAKADRRFTYDIGRRPGFLDGRPGVWWTVNGHMYPDVPMFVVAEGDVVRMRVSNHSGETHPMHLHGHHAVVLARDGVPATGAPWWVDSLEVGNGESYDIAFVADNPGIWMDHCHNLPHATEGLVAHLMYEGVTTPFLAGDSAGNVPE</sequence>
<evidence type="ECO:0000313" key="8">
    <source>
        <dbReference type="Proteomes" id="UP000588112"/>
    </source>
</evidence>
<evidence type="ECO:0000259" key="6">
    <source>
        <dbReference type="Pfam" id="PF07732"/>
    </source>
</evidence>
<dbReference type="GO" id="GO:0016491">
    <property type="term" value="F:oxidoreductase activity"/>
    <property type="evidence" value="ECO:0007669"/>
    <property type="project" value="UniProtKB-KW"/>
</dbReference>
<dbReference type="AlphaFoldDB" id="A0A7W8Z0N2"/>
<feature type="region of interest" description="Disordered" evidence="4">
    <location>
        <begin position="50"/>
        <end position="96"/>
    </location>
</feature>
<dbReference type="InterPro" id="IPR011706">
    <property type="entry name" value="Cu-oxidase_C"/>
</dbReference>
<dbReference type="PROSITE" id="PS00080">
    <property type="entry name" value="MULTICOPPER_OXIDASE2"/>
    <property type="match status" value="1"/>
</dbReference>